<evidence type="ECO:0000256" key="13">
    <source>
        <dbReference type="ARBA" id="ARBA00022840"/>
    </source>
</evidence>
<comment type="caution">
    <text evidence="22">Lacks conserved residue(s) required for the propagation of feature annotation.</text>
</comment>
<evidence type="ECO:0000256" key="19">
    <source>
        <dbReference type="ARBA" id="ARBA00047899"/>
    </source>
</evidence>
<keyword evidence="16 22" id="KW-0472">Membrane</keyword>
<dbReference type="FunFam" id="3.30.200.20:FF:000542">
    <property type="entry name" value="Receptor-like serine/threonine-protein kinase At4g25390"/>
    <property type="match status" value="1"/>
</dbReference>
<dbReference type="CDD" id="cd14066">
    <property type="entry name" value="STKc_IRAK"/>
    <property type="match status" value="1"/>
</dbReference>
<keyword evidence="10 23" id="KW-0732">Signal</keyword>
<evidence type="ECO:0000256" key="23">
    <source>
        <dbReference type="SAM" id="SignalP"/>
    </source>
</evidence>
<keyword evidence="9 22" id="KW-0812">Transmembrane</keyword>
<evidence type="ECO:0000256" key="22">
    <source>
        <dbReference type="RuleBase" id="RU362088"/>
    </source>
</evidence>
<proteinExistence type="inferred from homology"/>
<evidence type="ECO:0000256" key="6">
    <source>
        <dbReference type="ARBA" id="ARBA00022475"/>
    </source>
</evidence>
<dbReference type="InterPro" id="IPR011009">
    <property type="entry name" value="Kinase-like_dom_sf"/>
</dbReference>
<comment type="similarity">
    <text evidence="22">Belongs to the ZIP transporter (TC 2.A.5) family.</text>
</comment>
<dbReference type="GO" id="GO:0005385">
    <property type="term" value="F:zinc ion transmembrane transporter activity"/>
    <property type="evidence" value="ECO:0007669"/>
    <property type="project" value="InterPro"/>
</dbReference>
<dbReference type="Pfam" id="PF19160">
    <property type="entry name" value="SPARK"/>
    <property type="match status" value="1"/>
</dbReference>
<dbReference type="Pfam" id="PF02535">
    <property type="entry name" value="Zip"/>
    <property type="match status" value="1"/>
</dbReference>
<protein>
    <recommendedName>
        <fullName evidence="4">non-specific serine/threonine protein kinase</fullName>
        <ecNumber evidence="4">2.7.11.1</ecNumber>
    </recommendedName>
</protein>
<feature type="transmembrane region" description="Helical" evidence="22">
    <location>
        <begin position="839"/>
        <end position="862"/>
    </location>
</feature>
<dbReference type="PANTHER" id="PTHR47989">
    <property type="entry name" value="OS01G0750732 PROTEIN"/>
    <property type="match status" value="1"/>
</dbReference>
<feature type="transmembrane region" description="Helical" evidence="22">
    <location>
        <begin position="741"/>
        <end position="761"/>
    </location>
</feature>
<dbReference type="AlphaFoldDB" id="A0A803MCU4"/>
<feature type="transmembrane region" description="Helical" evidence="22">
    <location>
        <begin position="231"/>
        <end position="256"/>
    </location>
</feature>
<evidence type="ECO:0000256" key="4">
    <source>
        <dbReference type="ARBA" id="ARBA00012513"/>
    </source>
</evidence>
<evidence type="ECO:0000256" key="7">
    <source>
        <dbReference type="ARBA" id="ARBA00022527"/>
    </source>
</evidence>
<keyword evidence="26" id="KW-1185">Reference proteome</keyword>
<evidence type="ECO:0000256" key="21">
    <source>
        <dbReference type="PROSITE-ProRule" id="PRU10141"/>
    </source>
</evidence>
<evidence type="ECO:0000256" key="3">
    <source>
        <dbReference type="ARBA" id="ARBA00004479"/>
    </source>
</evidence>
<reference evidence="25" key="1">
    <citation type="journal article" date="2017" name="Nature">
        <title>The genome of Chenopodium quinoa.</title>
        <authorList>
            <person name="Jarvis D.E."/>
            <person name="Ho Y.S."/>
            <person name="Lightfoot D.J."/>
            <person name="Schmoeckel S.M."/>
            <person name="Li B."/>
            <person name="Borm T.J.A."/>
            <person name="Ohyanagi H."/>
            <person name="Mineta K."/>
            <person name="Michell C.T."/>
            <person name="Saber N."/>
            <person name="Kharbatia N.M."/>
            <person name="Rupper R.R."/>
            <person name="Sharp A.R."/>
            <person name="Dally N."/>
            <person name="Boughton B.A."/>
            <person name="Woo Y.H."/>
            <person name="Gao G."/>
            <person name="Schijlen E.G.W.M."/>
            <person name="Guo X."/>
            <person name="Momin A.A."/>
            <person name="Negrao S."/>
            <person name="Al-Babili S."/>
            <person name="Gehring C."/>
            <person name="Roessner U."/>
            <person name="Jung C."/>
            <person name="Murphy K."/>
            <person name="Arold S.T."/>
            <person name="Gojobori T."/>
            <person name="van der Linden C.G."/>
            <person name="van Loo E.N."/>
            <person name="Jellen E.N."/>
            <person name="Maughan P.J."/>
            <person name="Tester M."/>
        </authorList>
    </citation>
    <scope>NUCLEOTIDE SEQUENCE [LARGE SCALE GENOMIC DNA]</scope>
    <source>
        <strain evidence="25">cv. PI 614886</strain>
    </source>
</reference>
<dbReference type="OMA" id="CPINFTY"/>
<keyword evidence="17" id="KW-0675">Receptor</keyword>
<evidence type="ECO:0000259" key="24">
    <source>
        <dbReference type="PROSITE" id="PS50011"/>
    </source>
</evidence>
<comment type="catalytic activity">
    <reaction evidence="19">
        <text>L-threonyl-[protein] + ATP = O-phospho-L-threonyl-[protein] + ADP + H(+)</text>
        <dbReference type="Rhea" id="RHEA:46608"/>
        <dbReference type="Rhea" id="RHEA-COMP:11060"/>
        <dbReference type="Rhea" id="RHEA-COMP:11605"/>
        <dbReference type="ChEBI" id="CHEBI:15378"/>
        <dbReference type="ChEBI" id="CHEBI:30013"/>
        <dbReference type="ChEBI" id="CHEBI:30616"/>
        <dbReference type="ChEBI" id="CHEBI:61977"/>
        <dbReference type="ChEBI" id="CHEBI:456216"/>
        <dbReference type="EC" id="2.7.11.1"/>
    </reaction>
</comment>
<dbReference type="FunFam" id="1.10.510.10:FF:000287">
    <property type="entry name" value="probable LRR receptor-like serine/threonine-protein kinase RKF3"/>
    <property type="match status" value="1"/>
</dbReference>
<feature type="chain" id="PRO_5030748090" description="non-specific serine/threonine protein kinase" evidence="23">
    <location>
        <begin position="23"/>
        <end position="863"/>
    </location>
</feature>
<evidence type="ECO:0000256" key="15">
    <source>
        <dbReference type="ARBA" id="ARBA00023065"/>
    </source>
</evidence>
<evidence type="ECO:0000256" key="14">
    <source>
        <dbReference type="ARBA" id="ARBA00022989"/>
    </source>
</evidence>
<organism evidence="25 26">
    <name type="scientific">Chenopodium quinoa</name>
    <name type="common">Quinoa</name>
    <dbReference type="NCBI Taxonomy" id="63459"/>
    <lineage>
        <taxon>Eukaryota</taxon>
        <taxon>Viridiplantae</taxon>
        <taxon>Streptophyta</taxon>
        <taxon>Embryophyta</taxon>
        <taxon>Tracheophyta</taxon>
        <taxon>Spermatophyta</taxon>
        <taxon>Magnoliopsida</taxon>
        <taxon>eudicotyledons</taxon>
        <taxon>Gunneridae</taxon>
        <taxon>Pentapetalae</taxon>
        <taxon>Caryophyllales</taxon>
        <taxon>Chenopodiaceae</taxon>
        <taxon>Chenopodioideae</taxon>
        <taxon>Atripliceae</taxon>
        <taxon>Chenopodium</taxon>
    </lineage>
</organism>
<keyword evidence="7" id="KW-0723">Serine/threonine-protein kinase</keyword>
<dbReference type="InterPro" id="IPR000719">
    <property type="entry name" value="Prot_kinase_dom"/>
</dbReference>
<evidence type="ECO:0000256" key="8">
    <source>
        <dbReference type="ARBA" id="ARBA00022679"/>
    </source>
</evidence>
<keyword evidence="5 22" id="KW-0813">Transport</keyword>
<evidence type="ECO:0000256" key="20">
    <source>
        <dbReference type="ARBA" id="ARBA00048679"/>
    </source>
</evidence>
<reference evidence="25" key="2">
    <citation type="submission" date="2021-03" db="UniProtKB">
        <authorList>
            <consortium name="EnsemblPlants"/>
        </authorList>
    </citation>
    <scope>IDENTIFICATION</scope>
</reference>
<dbReference type="SUPFAM" id="SSF56112">
    <property type="entry name" value="Protein kinase-like (PK-like)"/>
    <property type="match status" value="1"/>
</dbReference>
<keyword evidence="11 21" id="KW-0547">Nucleotide-binding</keyword>
<feature type="domain" description="Protein kinase" evidence="24">
    <location>
        <begin position="301"/>
        <end position="561"/>
    </location>
</feature>
<keyword evidence="18" id="KW-0325">Glycoprotein</keyword>
<dbReference type="NCBIfam" id="TIGR00820">
    <property type="entry name" value="zip"/>
    <property type="match status" value="1"/>
</dbReference>
<evidence type="ECO:0000256" key="18">
    <source>
        <dbReference type="ARBA" id="ARBA00023180"/>
    </source>
</evidence>
<dbReference type="Gene3D" id="1.10.510.10">
    <property type="entry name" value="Transferase(Phosphotransferase) domain 1"/>
    <property type="match status" value="1"/>
</dbReference>
<dbReference type="SMART" id="SM00220">
    <property type="entry name" value="S_TKc"/>
    <property type="match status" value="1"/>
</dbReference>
<dbReference type="Gramene" id="AUR62027287-RA">
    <property type="protein sequence ID" value="AUR62027287-RA:cds"/>
    <property type="gene ID" value="AUR62027287"/>
</dbReference>
<evidence type="ECO:0000256" key="17">
    <source>
        <dbReference type="ARBA" id="ARBA00023170"/>
    </source>
</evidence>
<keyword evidence="8" id="KW-0808">Transferase</keyword>
<comment type="catalytic activity">
    <reaction evidence="20">
        <text>L-seryl-[protein] + ATP = O-phospho-L-seryl-[protein] + ADP + H(+)</text>
        <dbReference type="Rhea" id="RHEA:17989"/>
        <dbReference type="Rhea" id="RHEA-COMP:9863"/>
        <dbReference type="Rhea" id="RHEA-COMP:11604"/>
        <dbReference type="ChEBI" id="CHEBI:15378"/>
        <dbReference type="ChEBI" id="CHEBI:29999"/>
        <dbReference type="ChEBI" id="CHEBI:30616"/>
        <dbReference type="ChEBI" id="CHEBI:83421"/>
        <dbReference type="ChEBI" id="CHEBI:456216"/>
        <dbReference type="EC" id="2.7.11.1"/>
    </reaction>
</comment>
<dbReference type="GO" id="GO:0005886">
    <property type="term" value="C:plasma membrane"/>
    <property type="evidence" value="ECO:0007669"/>
    <property type="project" value="UniProtKB-SubCell"/>
</dbReference>
<dbReference type="InterPro" id="IPR043891">
    <property type="entry name" value="SPARK"/>
</dbReference>
<keyword evidence="12" id="KW-0418">Kinase</keyword>
<feature type="transmembrane region" description="Helical" evidence="22">
    <location>
        <begin position="807"/>
        <end position="827"/>
    </location>
</feature>
<comment type="subcellular location">
    <subcellularLocation>
        <location evidence="2">Cell membrane</location>
        <topology evidence="2">Single-pass membrane protein</topology>
    </subcellularLocation>
    <subcellularLocation>
        <location evidence="1 22">Membrane</location>
        <topology evidence="1 22">Multi-pass membrane protein</topology>
    </subcellularLocation>
    <subcellularLocation>
        <location evidence="3">Membrane</location>
        <topology evidence="3">Single-pass type I membrane protein</topology>
    </subcellularLocation>
</comment>
<dbReference type="Gene3D" id="3.30.200.20">
    <property type="entry name" value="Phosphorylase Kinase, domain 1"/>
    <property type="match status" value="1"/>
</dbReference>
<evidence type="ECO:0000256" key="2">
    <source>
        <dbReference type="ARBA" id="ARBA00004162"/>
    </source>
</evidence>
<evidence type="ECO:0000256" key="5">
    <source>
        <dbReference type="ARBA" id="ARBA00022448"/>
    </source>
</evidence>
<evidence type="ECO:0000256" key="12">
    <source>
        <dbReference type="ARBA" id="ARBA00022777"/>
    </source>
</evidence>
<sequence>MSNYWLFFSSLLFISFFSLTNSSNNNVSCPIDFTYVNTFPWDTQECGENAESKSCCQTLRSLLGMGLATYLKASSNFYLPTPELASSCLYAFHTKLATISRTNASLVSSCLNDSNELLLNHPSDCAGIRTIDEWNVKAGLTPELNTSCQGDMMRLTQCNSCFDAGMKMNAQLVSLAPNSTKCFYFTIFYAAGIVNQLGPTDFGSANCILGLPLAPGHYDLGQSSGQLNKNIVYRFVFGFLGGIVGVLMVIGLIYLLRVWDKRRKESAVHDKFVTSVRGQVSPNVGTIWYHVTELERATDGFSRKNFIGQGGYGVVYKGTFASGSTIAVKQITDDLDSMRDEEFCNEVDIISKIRHRNLLPLKGCCVASDNLKGKRRYLVYDYMPNGSLSDHLFDHQRKLTWPQRKNIIIDVAKGLAYLHYGVKPAVYHRDIKTTNILLDSEMRARVADFGLAKQSVEGQSHLTTRVAGTYGYLPPEYALYGQLTEKSDVYSFGIVILETMTGRKVLDTSNTSTPLITDLVWNLFKSQNVEAIFDEFIRNEGPKGIMDRYVRVGLLCAHVMVAFRPTIAQALKMLEGDIDIPKLPERPLPLAHESFRLTSCSWRSGSTSERSTMAASRVILSTGFIHILPDAFEDLNSPTLKDTPWGKFPFTGLAAMVGALGSLMIDAIATGHYRRAHFGEHSGSAGGVGVEETTNLDGLTDFDRIRYKITSQVLEMGIVVHSIIIGISLGTSQSLDTIKPLIVALCFHQFFEGIGLGGCIAQAAFKSGSTLCMALFFSLTTPVGIAIGIGITNVYDDSSPTALVVQGLLNSVAGGILIYMALVDLLAQDFMNSKVQTNTRLFFGANVTLLLGAGIMALLAIWA</sequence>
<evidence type="ECO:0000313" key="26">
    <source>
        <dbReference type="Proteomes" id="UP000596660"/>
    </source>
</evidence>
<dbReference type="PANTHER" id="PTHR47989:SF62">
    <property type="entry name" value="OS05G0423500 PROTEIN"/>
    <property type="match status" value="1"/>
</dbReference>
<evidence type="ECO:0000256" key="11">
    <source>
        <dbReference type="ARBA" id="ARBA00022741"/>
    </source>
</evidence>
<dbReference type="PROSITE" id="PS00108">
    <property type="entry name" value="PROTEIN_KINASE_ST"/>
    <property type="match status" value="1"/>
</dbReference>
<dbReference type="InterPro" id="IPR017441">
    <property type="entry name" value="Protein_kinase_ATP_BS"/>
</dbReference>
<keyword evidence="14 22" id="KW-1133">Transmembrane helix</keyword>
<feature type="signal peptide" evidence="23">
    <location>
        <begin position="1"/>
        <end position="22"/>
    </location>
</feature>
<dbReference type="Pfam" id="PF07714">
    <property type="entry name" value="PK_Tyr_Ser-Thr"/>
    <property type="match status" value="1"/>
</dbReference>
<dbReference type="InterPro" id="IPR008271">
    <property type="entry name" value="Ser/Thr_kinase_AS"/>
</dbReference>
<evidence type="ECO:0000256" key="9">
    <source>
        <dbReference type="ARBA" id="ARBA00022692"/>
    </source>
</evidence>
<evidence type="ECO:0000256" key="16">
    <source>
        <dbReference type="ARBA" id="ARBA00023136"/>
    </source>
</evidence>
<dbReference type="GO" id="GO:0005524">
    <property type="term" value="F:ATP binding"/>
    <property type="evidence" value="ECO:0007669"/>
    <property type="project" value="UniProtKB-UniRule"/>
</dbReference>
<evidence type="ECO:0000256" key="10">
    <source>
        <dbReference type="ARBA" id="ARBA00022729"/>
    </source>
</evidence>
<dbReference type="EC" id="2.7.11.1" evidence="4"/>
<dbReference type="Proteomes" id="UP000596660">
    <property type="component" value="Unplaced"/>
</dbReference>
<dbReference type="PROSITE" id="PS00107">
    <property type="entry name" value="PROTEIN_KINASE_ATP"/>
    <property type="match status" value="1"/>
</dbReference>
<dbReference type="GO" id="GO:0004674">
    <property type="term" value="F:protein serine/threonine kinase activity"/>
    <property type="evidence" value="ECO:0007669"/>
    <property type="project" value="UniProtKB-KW"/>
</dbReference>
<feature type="transmembrane region" description="Helical" evidence="22">
    <location>
        <begin position="773"/>
        <end position="795"/>
    </location>
</feature>
<dbReference type="PROSITE" id="PS50011">
    <property type="entry name" value="PROTEIN_KINASE_DOM"/>
    <property type="match status" value="1"/>
</dbReference>
<dbReference type="InterPro" id="IPR003689">
    <property type="entry name" value="ZIP"/>
</dbReference>
<keyword evidence="13 21" id="KW-0067">ATP-binding</keyword>
<dbReference type="InterPro" id="IPR001245">
    <property type="entry name" value="Ser-Thr/Tyr_kinase_cat_dom"/>
</dbReference>
<keyword evidence="15 22" id="KW-0406">Ion transport</keyword>
<dbReference type="InterPro" id="IPR004698">
    <property type="entry name" value="Zn/Fe_permease_fun/pln"/>
</dbReference>
<evidence type="ECO:0000313" key="25">
    <source>
        <dbReference type="EnsemblPlants" id="AUR62027287-RA:cds"/>
    </source>
</evidence>
<accession>A0A803MCU4</accession>
<feature type="binding site" evidence="21">
    <location>
        <position position="329"/>
    </location>
    <ligand>
        <name>ATP</name>
        <dbReference type="ChEBI" id="CHEBI:30616"/>
    </ligand>
</feature>
<name>A0A803MCU4_CHEQI</name>
<feature type="transmembrane region" description="Helical" evidence="22">
    <location>
        <begin position="713"/>
        <end position="735"/>
    </location>
</feature>
<dbReference type="EnsemblPlants" id="AUR62027287-RA">
    <property type="protein sequence ID" value="AUR62027287-RA:cds"/>
    <property type="gene ID" value="AUR62027287"/>
</dbReference>
<keyword evidence="6" id="KW-1003">Cell membrane</keyword>
<evidence type="ECO:0000256" key="1">
    <source>
        <dbReference type="ARBA" id="ARBA00004141"/>
    </source>
</evidence>